<dbReference type="Gene3D" id="3.40.50.1000">
    <property type="entry name" value="HAD superfamily/HAD-like"/>
    <property type="match status" value="1"/>
</dbReference>
<evidence type="ECO:0000256" key="4">
    <source>
        <dbReference type="ARBA" id="ARBA00022692"/>
    </source>
</evidence>
<dbReference type="Pfam" id="PF00702">
    <property type="entry name" value="Hydrolase"/>
    <property type="match status" value="1"/>
</dbReference>
<evidence type="ECO:0000256" key="7">
    <source>
        <dbReference type="ARBA" id="ARBA00022840"/>
    </source>
</evidence>
<sequence>MNKEFKKNHECCSEEAKKTNSFQGVFYCPMKCEGDKVYSKGGQCPVCNMNLISVNKKNNQDHVHHQRNNSENLDISNGTYFCPMRCEGDKMYAEPGDCPVCGMHLVAEKETGSSDDNAYQQMKKKFRLALILSIPVFIIAMSDFFSFLQLDLVASKFFWGWVEFILATPVVFYSSREFFIRGWKSIRTWNPNMWTLISIGVGSAYIFSVLALLIPDIFPNQFKDSLGNVHLYFEAAAVILTLVLLGQMLELKAHSKTNAAIKALLDLSPPIAHRLKDGNEEEIPLELVHIGDVLRVKPGEKIPVDGFIIQGEAVIDESMITGEPIPAEKSKDDKVTGGTINGKTSFDFKAEKVGSDTLLSQIIAMVNEASRSKAPIQKLADIVAKYFVIVVLAISICTFIIWAIFGPEPAYAYAFINAVSVLIIACPCALGLATPVSIMVGTGRGAQSGVLVKDARSIEEMNKVDILIVDKTGTLTEGKPTLKTYQSFNKLRNSDVLQLAASVDALSEHPVAEAIVKGAINIDIKPLPVTKFESLTGKGVKAFCQGVNISLGNQRLLRDHNLKLTDLQEELVKQKQTEGETVMFLIAEDQLEGIISVSDKLKPSSKEAIKKLQAMNVRVVMLTGDNENTARTISDGLELDEYVSDCLPEDKFNKVKELQEQGHIVAMAGDGINDAPALEQANVGIAMGTGTDIAMQSAEITLVKGDLNGIVRARDLSIRVMRNIKQNLFFAFIYNALGIPIAAGLLFPFFGVLLSPLIAAAAMSFSSVSVITNALRLRKS</sequence>
<dbReference type="GO" id="GO:0060003">
    <property type="term" value="P:copper ion export"/>
    <property type="evidence" value="ECO:0007669"/>
    <property type="project" value="UniProtKB-ARBA"/>
</dbReference>
<comment type="caution">
    <text evidence="14">The sequence shown here is derived from an EMBL/GenBank/DDBJ whole genome shotgun (WGS) entry which is preliminary data.</text>
</comment>
<feature type="transmembrane region" description="Helical" evidence="11">
    <location>
        <begin position="156"/>
        <end position="173"/>
    </location>
</feature>
<dbReference type="GO" id="GO:0005886">
    <property type="term" value="C:plasma membrane"/>
    <property type="evidence" value="ECO:0007669"/>
    <property type="project" value="UniProtKB-SubCell"/>
</dbReference>
<evidence type="ECO:0000256" key="3">
    <source>
        <dbReference type="ARBA" id="ARBA00022475"/>
    </source>
</evidence>
<dbReference type="PRINTS" id="PR00943">
    <property type="entry name" value="CUATPASE"/>
</dbReference>
<feature type="domain" description="P-type ATPase A" evidence="12">
    <location>
        <begin position="267"/>
        <end position="366"/>
    </location>
</feature>
<reference evidence="14 15" key="1">
    <citation type="submission" date="2019-02" db="EMBL/GenBank/DDBJ databases">
        <title>Genomic Encyclopedia of Type Strains, Phase IV (KMG-IV): sequencing the most valuable type-strain genomes for metagenomic binning, comparative biology and taxonomic classification.</title>
        <authorList>
            <person name="Goeker M."/>
        </authorList>
    </citation>
    <scope>NUCLEOTIDE SEQUENCE [LARGE SCALE GENOMIC DNA]</scope>
    <source>
        <strain evidence="14 15">DSM 28825</strain>
    </source>
</reference>
<keyword evidence="15" id="KW-1185">Reference proteome</keyword>
<keyword evidence="10 11" id="KW-0472">Membrane</keyword>
<dbReference type="NCBIfam" id="TIGR01525">
    <property type="entry name" value="ATPase-IB_hvy"/>
    <property type="match status" value="1"/>
</dbReference>
<feature type="transmembrane region" description="Helical" evidence="11">
    <location>
        <begin position="753"/>
        <end position="775"/>
    </location>
</feature>
<keyword evidence="8" id="KW-1278">Translocase</keyword>
<dbReference type="InterPro" id="IPR001757">
    <property type="entry name" value="P_typ_ATPase"/>
</dbReference>
<feature type="transmembrane region" description="Helical" evidence="11">
    <location>
        <begin position="128"/>
        <end position="150"/>
    </location>
</feature>
<feature type="domain" description="Heavy metal binding" evidence="13">
    <location>
        <begin position="80"/>
        <end position="106"/>
    </location>
</feature>
<keyword evidence="5 11" id="KW-0479">Metal-binding</keyword>
<dbReference type="SFLD" id="SFLDG00002">
    <property type="entry name" value="C1.7:_P-type_atpase_like"/>
    <property type="match status" value="1"/>
</dbReference>
<evidence type="ECO:0000259" key="13">
    <source>
        <dbReference type="Pfam" id="PF19335"/>
    </source>
</evidence>
<dbReference type="SUPFAM" id="SSF56784">
    <property type="entry name" value="HAD-like"/>
    <property type="match status" value="1"/>
</dbReference>
<evidence type="ECO:0000256" key="11">
    <source>
        <dbReference type="RuleBase" id="RU362081"/>
    </source>
</evidence>
<dbReference type="PROSITE" id="PS00154">
    <property type="entry name" value="ATPASE_E1_E2"/>
    <property type="match status" value="1"/>
</dbReference>
<dbReference type="InterPro" id="IPR018303">
    <property type="entry name" value="ATPase_P-typ_P_site"/>
</dbReference>
<dbReference type="SFLD" id="SFLDF00027">
    <property type="entry name" value="p-type_atpase"/>
    <property type="match status" value="1"/>
</dbReference>
<dbReference type="NCBIfam" id="TIGR01494">
    <property type="entry name" value="ATPase_P-type"/>
    <property type="match status" value="1"/>
</dbReference>
<dbReference type="InterPro" id="IPR023214">
    <property type="entry name" value="HAD_sf"/>
</dbReference>
<evidence type="ECO:0000256" key="5">
    <source>
        <dbReference type="ARBA" id="ARBA00022723"/>
    </source>
</evidence>
<dbReference type="SUPFAM" id="SSF81653">
    <property type="entry name" value="Calcium ATPase, transduction domain A"/>
    <property type="match status" value="1"/>
</dbReference>
<keyword evidence="4 11" id="KW-0812">Transmembrane</keyword>
<dbReference type="GO" id="GO:0043682">
    <property type="term" value="F:P-type divalent copper transporter activity"/>
    <property type="evidence" value="ECO:0007669"/>
    <property type="project" value="TreeGrafter"/>
</dbReference>
<dbReference type="Gene3D" id="3.40.1110.10">
    <property type="entry name" value="Calcium-transporting ATPase, cytoplasmic domain N"/>
    <property type="match status" value="1"/>
</dbReference>
<dbReference type="FunFam" id="2.70.150.10:FF:000020">
    <property type="entry name" value="Copper-exporting P-type ATPase A"/>
    <property type="match status" value="1"/>
</dbReference>
<dbReference type="InterPro" id="IPR059000">
    <property type="entry name" value="ATPase_P-type_domA"/>
</dbReference>
<dbReference type="GO" id="GO:0055070">
    <property type="term" value="P:copper ion homeostasis"/>
    <property type="evidence" value="ECO:0007669"/>
    <property type="project" value="TreeGrafter"/>
</dbReference>
<evidence type="ECO:0000256" key="1">
    <source>
        <dbReference type="ARBA" id="ARBA00004651"/>
    </source>
</evidence>
<dbReference type="GO" id="GO:0005507">
    <property type="term" value="F:copper ion binding"/>
    <property type="evidence" value="ECO:0007669"/>
    <property type="project" value="TreeGrafter"/>
</dbReference>
<accession>A0A4Q7V9E8</accession>
<evidence type="ECO:0000256" key="6">
    <source>
        <dbReference type="ARBA" id="ARBA00022741"/>
    </source>
</evidence>
<comment type="subcellular location">
    <subcellularLocation>
        <location evidence="1">Cell membrane</location>
        <topology evidence="1">Multi-pass membrane protein</topology>
    </subcellularLocation>
</comment>
<organism evidence="14 15">
    <name type="scientific">Ancylomarina subtilis</name>
    <dbReference type="NCBI Taxonomy" id="1639035"/>
    <lineage>
        <taxon>Bacteria</taxon>
        <taxon>Pseudomonadati</taxon>
        <taxon>Bacteroidota</taxon>
        <taxon>Bacteroidia</taxon>
        <taxon>Marinilabiliales</taxon>
        <taxon>Marinifilaceae</taxon>
        <taxon>Ancylomarina</taxon>
    </lineage>
</organism>
<dbReference type="Pfam" id="PF19335">
    <property type="entry name" value="HMBD"/>
    <property type="match status" value="2"/>
</dbReference>
<dbReference type="InterPro" id="IPR008250">
    <property type="entry name" value="ATPase_P-typ_transduc_dom_A_sf"/>
</dbReference>
<evidence type="ECO:0000256" key="10">
    <source>
        <dbReference type="ARBA" id="ARBA00023136"/>
    </source>
</evidence>
<keyword evidence="7 11" id="KW-0067">ATP-binding</keyword>
<dbReference type="SUPFAM" id="SSF81665">
    <property type="entry name" value="Calcium ATPase, transmembrane domain M"/>
    <property type="match status" value="1"/>
</dbReference>
<keyword evidence="6 11" id="KW-0547">Nucleotide-binding</keyword>
<feature type="transmembrane region" description="Helical" evidence="11">
    <location>
        <begin position="728"/>
        <end position="747"/>
    </location>
</feature>
<feature type="domain" description="Heavy metal binding" evidence="13">
    <location>
        <begin position="25"/>
        <end position="52"/>
    </location>
</feature>
<feature type="transmembrane region" description="Helical" evidence="11">
    <location>
        <begin position="383"/>
        <end position="405"/>
    </location>
</feature>
<keyword evidence="3 11" id="KW-1003">Cell membrane</keyword>
<feature type="transmembrane region" description="Helical" evidence="11">
    <location>
        <begin position="229"/>
        <end position="246"/>
    </location>
</feature>
<dbReference type="InterPro" id="IPR023298">
    <property type="entry name" value="ATPase_P-typ_TM_dom_sf"/>
</dbReference>
<dbReference type="Proteomes" id="UP000293562">
    <property type="component" value="Unassembled WGS sequence"/>
</dbReference>
<dbReference type="EMBL" id="SHKN01000005">
    <property type="protein sequence ID" value="RZT91302.1"/>
    <property type="molecule type" value="Genomic_DNA"/>
</dbReference>
<evidence type="ECO:0000259" key="12">
    <source>
        <dbReference type="Pfam" id="PF00122"/>
    </source>
</evidence>
<keyword evidence="9 11" id="KW-1133">Transmembrane helix</keyword>
<dbReference type="InterPro" id="IPR045800">
    <property type="entry name" value="HMBD"/>
</dbReference>
<dbReference type="RefSeq" id="WP_130308471.1">
    <property type="nucleotide sequence ID" value="NZ_SHKN01000005.1"/>
</dbReference>
<dbReference type="PANTHER" id="PTHR43520:SF8">
    <property type="entry name" value="P-TYPE CU(+) TRANSPORTER"/>
    <property type="match status" value="1"/>
</dbReference>
<dbReference type="InterPro" id="IPR027256">
    <property type="entry name" value="P-typ_ATPase_IB"/>
</dbReference>
<feature type="transmembrane region" description="Helical" evidence="11">
    <location>
        <begin position="194"/>
        <end position="214"/>
    </location>
</feature>
<evidence type="ECO:0000256" key="9">
    <source>
        <dbReference type="ARBA" id="ARBA00022989"/>
    </source>
</evidence>
<dbReference type="PANTHER" id="PTHR43520">
    <property type="entry name" value="ATP7, ISOFORM B"/>
    <property type="match status" value="1"/>
</dbReference>
<dbReference type="PRINTS" id="PR00119">
    <property type="entry name" value="CATATPASE"/>
</dbReference>
<dbReference type="InterPro" id="IPR044492">
    <property type="entry name" value="P_typ_ATPase_HD_dom"/>
</dbReference>
<evidence type="ECO:0000313" key="15">
    <source>
        <dbReference type="Proteomes" id="UP000293562"/>
    </source>
</evidence>
<name>A0A4Q7V9E8_9BACT</name>
<dbReference type="OrthoDB" id="9770315at2"/>
<dbReference type="NCBIfam" id="TIGR01511">
    <property type="entry name" value="ATPase-IB1_Cu"/>
    <property type="match status" value="1"/>
</dbReference>
<dbReference type="Gene3D" id="2.70.150.10">
    <property type="entry name" value="Calcium-transporting ATPase, cytoplasmic transduction domain A"/>
    <property type="match status" value="1"/>
</dbReference>
<feature type="transmembrane region" description="Helical" evidence="11">
    <location>
        <begin position="411"/>
        <end position="434"/>
    </location>
</feature>
<dbReference type="Pfam" id="PF00122">
    <property type="entry name" value="E1-E2_ATPase"/>
    <property type="match status" value="1"/>
</dbReference>
<evidence type="ECO:0000256" key="8">
    <source>
        <dbReference type="ARBA" id="ARBA00022967"/>
    </source>
</evidence>
<evidence type="ECO:0000256" key="2">
    <source>
        <dbReference type="ARBA" id="ARBA00006024"/>
    </source>
</evidence>
<comment type="similarity">
    <text evidence="2 11">Belongs to the cation transport ATPase (P-type) (TC 3.A.3) family. Type IB subfamily.</text>
</comment>
<dbReference type="GO" id="GO:0016887">
    <property type="term" value="F:ATP hydrolysis activity"/>
    <property type="evidence" value="ECO:0007669"/>
    <property type="project" value="InterPro"/>
</dbReference>
<dbReference type="InterPro" id="IPR036412">
    <property type="entry name" value="HAD-like_sf"/>
</dbReference>
<dbReference type="GO" id="GO:0005524">
    <property type="term" value="F:ATP binding"/>
    <property type="evidence" value="ECO:0007669"/>
    <property type="project" value="UniProtKB-UniRule"/>
</dbReference>
<dbReference type="CDD" id="cd02094">
    <property type="entry name" value="P-type_ATPase_Cu-like"/>
    <property type="match status" value="1"/>
</dbReference>
<dbReference type="AlphaFoldDB" id="A0A4Q7V9E8"/>
<dbReference type="InterPro" id="IPR023299">
    <property type="entry name" value="ATPase_P-typ_cyto_dom_N"/>
</dbReference>
<dbReference type="SFLD" id="SFLDS00003">
    <property type="entry name" value="Haloacid_Dehalogenase"/>
    <property type="match status" value="1"/>
</dbReference>
<gene>
    <name evidence="14" type="ORF">EV201_3116</name>
</gene>
<proteinExistence type="inferred from homology"/>
<protein>
    <submittedName>
        <fullName evidence="14">Cu2+-exporting ATPase</fullName>
    </submittedName>
</protein>
<evidence type="ECO:0000313" key="14">
    <source>
        <dbReference type="EMBL" id="RZT91302.1"/>
    </source>
</evidence>